<sequence>MILNSWLPPISVKTVGTCVIWYGISSLTSQLTKRILVEYRYPLFLSQFQFLTSSLLSLLFIVLVRVFPHIRQYFPTGSVPTDVEKPVINLGAFLKILPLGLFQFFGKYFALSATSLLSLAAVSSIRALSPLVIVSSYRFVYKIKFPLLTYFSLVPLLGGVILIITSEAPKSNSKGEPTSEFGFDSGQIKGFVFCFINLIIFAAQNIYAKQLITWDTDDTKSLAISTKRSESPFDSNAKDHKYIRQRNNSIRLPYSTSDLKLDEKNEDVPNPSYESYLSPLPQNGHYTHQSAQSTDYSKEVQTNKFNLGNPFASFISDSDKITKPDQITTIFYCSMIGFFISVTGFLLNELPHVLDILQGRLEDSTPDTKSGILWVFYLILLSSLFHFFQTLLAFHLLGSIPAVSYSIASLMKRIWLITVSIVMAANNHDPNKYFGKLTSGQLLGLLLTGFGLYCYDKWGSKAVKTKT</sequence>
<dbReference type="RefSeq" id="XP_006684137.1">
    <property type="nucleotide sequence ID" value="XM_006684074.1"/>
</dbReference>
<keyword evidence="4 5" id="KW-0472">Membrane</keyword>
<organism evidence="8">
    <name type="scientific">Candida tenuis (strain ATCC 10573 / BCRC 21748 / CBS 615 / JCM 9827 / NBRC 10315 / NRRL Y-1498 / VKM Y-70)</name>
    <name type="common">Yeast</name>
    <name type="synonym">Yamadazyma tenuis</name>
    <dbReference type="NCBI Taxonomy" id="590646"/>
    <lineage>
        <taxon>Eukaryota</taxon>
        <taxon>Fungi</taxon>
        <taxon>Dikarya</taxon>
        <taxon>Ascomycota</taxon>
        <taxon>Saccharomycotina</taxon>
        <taxon>Pichiomycetes</taxon>
        <taxon>Debaryomycetaceae</taxon>
        <taxon>Yamadazyma</taxon>
    </lineage>
</organism>
<dbReference type="GO" id="GO:0016020">
    <property type="term" value="C:membrane"/>
    <property type="evidence" value="ECO:0007669"/>
    <property type="project" value="UniProtKB-SubCell"/>
</dbReference>
<feature type="transmembrane region" description="Helical" evidence="5">
    <location>
        <begin position="329"/>
        <end position="347"/>
    </location>
</feature>
<dbReference type="KEGG" id="cten:18248604"/>
<feature type="transmembrane region" description="Helical" evidence="5">
    <location>
        <begin position="186"/>
        <end position="203"/>
    </location>
</feature>
<dbReference type="PANTHER" id="PTHR11132">
    <property type="entry name" value="SOLUTE CARRIER FAMILY 35"/>
    <property type="match status" value="1"/>
</dbReference>
<feature type="transmembrane region" description="Helical" evidence="5">
    <location>
        <begin position="117"/>
        <end position="140"/>
    </location>
</feature>
<keyword evidence="3 5" id="KW-1133">Transmembrane helix</keyword>
<gene>
    <name evidence="7" type="ORF">CANTEDRAFT_117866</name>
</gene>
<comment type="subcellular location">
    <subcellularLocation>
        <location evidence="1">Membrane</location>
        <topology evidence="1">Multi-pass membrane protein</topology>
    </subcellularLocation>
</comment>
<feature type="transmembrane region" description="Helical" evidence="5">
    <location>
        <begin position="433"/>
        <end position="455"/>
    </location>
</feature>
<protein>
    <recommendedName>
        <fullName evidence="6">Sugar phosphate transporter domain-containing protein</fullName>
    </recommendedName>
</protein>
<dbReference type="InterPro" id="IPR050186">
    <property type="entry name" value="TPT_transporter"/>
</dbReference>
<reference evidence="7 8" key="1">
    <citation type="journal article" date="2011" name="Proc. Natl. Acad. Sci. U.S.A.">
        <title>Comparative genomics of xylose-fermenting fungi for enhanced biofuel production.</title>
        <authorList>
            <person name="Wohlbach D.J."/>
            <person name="Kuo A."/>
            <person name="Sato T.K."/>
            <person name="Potts K.M."/>
            <person name="Salamov A.A."/>
            <person name="LaButti K.M."/>
            <person name="Sun H."/>
            <person name="Clum A."/>
            <person name="Pangilinan J.L."/>
            <person name="Lindquist E.A."/>
            <person name="Lucas S."/>
            <person name="Lapidus A."/>
            <person name="Jin M."/>
            <person name="Gunawan C."/>
            <person name="Balan V."/>
            <person name="Dale B.E."/>
            <person name="Jeffries T.W."/>
            <person name="Zinkel R."/>
            <person name="Barry K.W."/>
            <person name="Grigoriev I.V."/>
            <person name="Gasch A.P."/>
        </authorList>
    </citation>
    <scope>NUCLEOTIDE SEQUENCE [LARGE SCALE GENOMIC DNA]</scope>
    <source>
        <strain evidence="8">ATCC 10573 / BCRC 21748 / CBS 615 / JCM 9827 / NBRC 10315 / NRRL Y-1498 / VKM Y-70</strain>
    </source>
</reference>
<dbReference type="EMBL" id="GL996510">
    <property type="protein sequence ID" value="EGV66879.1"/>
    <property type="molecule type" value="Genomic_DNA"/>
</dbReference>
<dbReference type="OrthoDB" id="1588579at2759"/>
<feature type="domain" description="Sugar phosphate transporter" evidence="6">
    <location>
        <begin position="325"/>
        <end position="436"/>
    </location>
</feature>
<keyword evidence="8" id="KW-1185">Reference proteome</keyword>
<feature type="transmembrane region" description="Helical" evidence="5">
    <location>
        <begin position="410"/>
        <end position="427"/>
    </location>
</feature>
<feature type="transmembrane region" description="Helical" evidence="5">
    <location>
        <begin position="374"/>
        <end position="398"/>
    </location>
</feature>
<feature type="transmembrane region" description="Helical" evidence="5">
    <location>
        <begin position="87"/>
        <end position="105"/>
    </location>
</feature>
<evidence type="ECO:0000256" key="5">
    <source>
        <dbReference type="SAM" id="Phobius"/>
    </source>
</evidence>
<evidence type="ECO:0000259" key="6">
    <source>
        <dbReference type="Pfam" id="PF03151"/>
    </source>
</evidence>
<evidence type="ECO:0000313" key="8">
    <source>
        <dbReference type="Proteomes" id="UP000000707"/>
    </source>
</evidence>
<dbReference type="InterPro" id="IPR004853">
    <property type="entry name" value="Sugar_P_trans_dom"/>
</dbReference>
<evidence type="ECO:0000256" key="3">
    <source>
        <dbReference type="ARBA" id="ARBA00022989"/>
    </source>
</evidence>
<evidence type="ECO:0000256" key="4">
    <source>
        <dbReference type="ARBA" id="ARBA00023136"/>
    </source>
</evidence>
<evidence type="ECO:0000256" key="2">
    <source>
        <dbReference type="ARBA" id="ARBA00022692"/>
    </source>
</evidence>
<feature type="transmembrane region" description="Helical" evidence="5">
    <location>
        <begin position="48"/>
        <end position="67"/>
    </location>
</feature>
<dbReference type="Proteomes" id="UP000000707">
    <property type="component" value="Unassembled WGS sequence"/>
</dbReference>
<dbReference type="eggNOG" id="KOG1441">
    <property type="taxonomic scope" value="Eukaryota"/>
</dbReference>
<feature type="transmembrane region" description="Helical" evidence="5">
    <location>
        <begin position="147"/>
        <end position="166"/>
    </location>
</feature>
<name>G3AX51_CANTC</name>
<feature type="domain" description="Sugar phosphate transporter" evidence="6">
    <location>
        <begin position="16"/>
        <end position="214"/>
    </location>
</feature>
<accession>G3AX51</accession>
<keyword evidence="2 5" id="KW-0812">Transmembrane</keyword>
<dbReference type="GeneID" id="18248604"/>
<evidence type="ECO:0000256" key="1">
    <source>
        <dbReference type="ARBA" id="ARBA00004141"/>
    </source>
</evidence>
<dbReference type="Pfam" id="PF03151">
    <property type="entry name" value="TPT"/>
    <property type="match status" value="2"/>
</dbReference>
<dbReference type="AlphaFoldDB" id="G3AX51"/>
<evidence type="ECO:0000313" key="7">
    <source>
        <dbReference type="EMBL" id="EGV66879.1"/>
    </source>
</evidence>
<proteinExistence type="predicted"/>